<dbReference type="InterPro" id="IPR011059">
    <property type="entry name" value="Metal-dep_hydrolase_composite"/>
</dbReference>
<proteinExistence type="predicted"/>
<dbReference type="Gene3D" id="2.30.40.10">
    <property type="entry name" value="Urease, subunit C, domain 1"/>
    <property type="match status" value="1"/>
</dbReference>
<gene>
    <name evidence="2" type="ORF">METZ01_LOCUS9974</name>
</gene>
<dbReference type="InterPro" id="IPR032466">
    <property type="entry name" value="Metal_Hydrolase"/>
</dbReference>
<dbReference type="EMBL" id="UINC01000543">
    <property type="protein sequence ID" value="SUZ57120.1"/>
    <property type="molecule type" value="Genomic_DNA"/>
</dbReference>
<dbReference type="PANTHER" id="PTHR43135">
    <property type="entry name" value="ALPHA-D-RIBOSE 1-METHYLPHOSPHONATE 5-TRIPHOSPHATE DIPHOSPHATASE"/>
    <property type="match status" value="1"/>
</dbReference>
<dbReference type="InterPro" id="IPR006680">
    <property type="entry name" value="Amidohydro-rel"/>
</dbReference>
<dbReference type="AlphaFoldDB" id="A0A381NRD3"/>
<dbReference type="PANTHER" id="PTHR43135:SF3">
    <property type="entry name" value="ALPHA-D-RIBOSE 1-METHYLPHOSPHONATE 5-TRIPHOSPHATE DIPHOSPHATASE"/>
    <property type="match status" value="1"/>
</dbReference>
<dbReference type="SUPFAM" id="SSF51556">
    <property type="entry name" value="Metallo-dependent hydrolases"/>
    <property type="match status" value="1"/>
</dbReference>
<evidence type="ECO:0000259" key="1">
    <source>
        <dbReference type="Pfam" id="PF01979"/>
    </source>
</evidence>
<dbReference type="InterPro" id="IPR051781">
    <property type="entry name" value="Metallo-dep_Hydrolase"/>
</dbReference>
<protein>
    <recommendedName>
        <fullName evidence="1">Amidohydrolase-related domain-containing protein</fullName>
    </recommendedName>
</protein>
<sequence>MHGLTAYGARPTEACTVDSQPAWYHGPCGRSIRFDRGGIMKSAKMLAGLLSVALAVSACATGESTSDAVLYEGAQLIIGDGGAVLENSAFLVEDGRFTAVGAAGSIEAPEGSSHVDLAGKTVMPAIVNAHAHLASPRVDRTEELQHWAYYGTGAVMSLGLDDGNVGFEMRSEDIPNGARSRSAGRGITAPEEGRSEVPFWITSEAEARAAVQELATEEVDFVKIWVDDRGGQYEKLTPELYGPVIDEAHKHGLRVTAHVFTLEDAKGLLRAGIDAFAHGIRDQDVDDELVQLWTDRPEVVLVPNLPNPGVALDLSWLSGTIPAERLREMQAAQQDRPAAQESFGIQARNLDRLNSAGIKIAFGTDGSSPWTSHQEMEDMVRSGMTPAEVIVAATSASAELMELDAGSVAAGKLADFVILDANPIDDITNTRRISDVYMRGQRVEREPLRERWTGSE</sequence>
<dbReference type="Gene3D" id="3.40.50.10910">
    <property type="entry name" value="Amidohydrolase"/>
    <property type="match status" value="1"/>
</dbReference>
<evidence type="ECO:0000313" key="2">
    <source>
        <dbReference type="EMBL" id="SUZ57120.1"/>
    </source>
</evidence>
<dbReference type="SUPFAM" id="SSF51338">
    <property type="entry name" value="Composite domain of metallo-dependent hydrolases"/>
    <property type="match status" value="1"/>
</dbReference>
<accession>A0A381NRD3</accession>
<feature type="domain" description="Amidohydrolase-related" evidence="1">
    <location>
        <begin position="203"/>
        <end position="443"/>
    </location>
</feature>
<dbReference type="Gene3D" id="3.30.110.90">
    <property type="entry name" value="Amidohydrolase"/>
    <property type="match status" value="1"/>
</dbReference>
<name>A0A381NRD3_9ZZZZ</name>
<dbReference type="GO" id="GO:0016810">
    <property type="term" value="F:hydrolase activity, acting on carbon-nitrogen (but not peptide) bonds"/>
    <property type="evidence" value="ECO:0007669"/>
    <property type="project" value="InterPro"/>
</dbReference>
<dbReference type="Gene3D" id="1.20.58.520">
    <property type="entry name" value="Amidohydrolase"/>
    <property type="match status" value="1"/>
</dbReference>
<dbReference type="Pfam" id="PF01979">
    <property type="entry name" value="Amidohydro_1"/>
    <property type="match status" value="1"/>
</dbReference>
<organism evidence="2">
    <name type="scientific">marine metagenome</name>
    <dbReference type="NCBI Taxonomy" id="408172"/>
    <lineage>
        <taxon>unclassified sequences</taxon>
        <taxon>metagenomes</taxon>
        <taxon>ecological metagenomes</taxon>
    </lineage>
</organism>
<reference evidence="2" key="1">
    <citation type="submission" date="2018-05" db="EMBL/GenBank/DDBJ databases">
        <authorList>
            <person name="Lanie J.A."/>
            <person name="Ng W.-L."/>
            <person name="Kazmierczak K.M."/>
            <person name="Andrzejewski T.M."/>
            <person name="Davidsen T.M."/>
            <person name="Wayne K.J."/>
            <person name="Tettelin H."/>
            <person name="Glass J.I."/>
            <person name="Rusch D."/>
            <person name="Podicherti R."/>
            <person name="Tsui H.-C.T."/>
            <person name="Winkler M.E."/>
        </authorList>
    </citation>
    <scope>NUCLEOTIDE SEQUENCE</scope>
</reference>